<dbReference type="Pfam" id="PF26353">
    <property type="entry name" value="YhfM"/>
    <property type="match status" value="1"/>
</dbReference>
<accession>A0A859FAQ4</accession>
<evidence type="ECO:0000313" key="3">
    <source>
        <dbReference type="Proteomes" id="UP000318138"/>
    </source>
</evidence>
<protein>
    <recommendedName>
        <fullName evidence="1">YhfM-like domain-containing protein</fullName>
    </recommendedName>
</protein>
<dbReference type="InterPro" id="IPR058780">
    <property type="entry name" value="YhfM-like_dom"/>
</dbReference>
<organism evidence="2 3">
    <name type="scientific">Paenalkalicoccus suaedae</name>
    <dbReference type="NCBI Taxonomy" id="2592382"/>
    <lineage>
        <taxon>Bacteria</taxon>
        <taxon>Bacillati</taxon>
        <taxon>Bacillota</taxon>
        <taxon>Bacilli</taxon>
        <taxon>Bacillales</taxon>
        <taxon>Bacillaceae</taxon>
        <taxon>Paenalkalicoccus</taxon>
    </lineage>
</organism>
<reference evidence="3" key="1">
    <citation type="submission" date="2019-07" db="EMBL/GenBank/DDBJ databases">
        <title>Bacillus alkalisoli sp. nov. isolated from saline soil.</title>
        <authorList>
            <person name="Sun J.-Q."/>
            <person name="Xu L."/>
        </authorList>
    </citation>
    <scope>NUCLEOTIDE SEQUENCE [LARGE SCALE GENOMIC DNA]</scope>
    <source>
        <strain evidence="3">M4U3P1</strain>
    </source>
</reference>
<dbReference type="EMBL" id="CP041372">
    <property type="protein sequence ID" value="QKS69852.1"/>
    <property type="molecule type" value="Genomic_DNA"/>
</dbReference>
<dbReference type="PROSITE" id="PS51257">
    <property type="entry name" value="PROKAR_LIPOPROTEIN"/>
    <property type="match status" value="1"/>
</dbReference>
<proteinExistence type="predicted"/>
<gene>
    <name evidence="2" type="ORF">FLK61_23995</name>
</gene>
<sequence length="163" mass="18205">MKGFLYMVGYVAVMLLVGCQSEGNAQGDGVNDVSEVNAQNENVDNDPVAENDSPLLTGDGLAEITVERLRDSEQLTFDEEESVEAFEAIFAHAVQSMADYDIIEPEYQVHITYDNGDEQSLNLWITKEEQEILLSRASTTQTIYIVETEFTTQVRGMVKELLN</sequence>
<name>A0A859FAQ4_9BACI</name>
<dbReference type="AlphaFoldDB" id="A0A859FAQ4"/>
<dbReference type="Proteomes" id="UP000318138">
    <property type="component" value="Chromosome"/>
</dbReference>
<evidence type="ECO:0000259" key="1">
    <source>
        <dbReference type="Pfam" id="PF26353"/>
    </source>
</evidence>
<dbReference type="KEGG" id="psua:FLK61_23995"/>
<dbReference type="RefSeq" id="WP_176007897.1">
    <property type="nucleotide sequence ID" value="NZ_CP041372.2"/>
</dbReference>
<evidence type="ECO:0000313" key="2">
    <source>
        <dbReference type="EMBL" id="QKS69852.1"/>
    </source>
</evidence>
<keyword evidence="3" id="KW-1185">Reference proteome</keyword>
<feature type="domain" description="YhfM-like" evidence="1">
    <location>
        <begin position="63"/>
        <end position="159"/>
    </location>
</feature>